<comment type="caution">
    <text evidence="1">The sequence shown here is derived from an EMBL/GenBank/DDBJ whole genome shotgun (WGS) entry which is preliminary data.</text>
</comment>
<dbReference type="InterPro" id="IPR021145">
    <property type="entry name" value="Portal_protein_SPP1_Gp6-like"/>
</dbReference>
<keyword evidence="2" id="KW-1185">Reference proteome</keyword>
<evidence type="ECO:0000313" key="1">
    <source>
        <dbReference type="EMBL" id="MCU7380936.1"/>
    </source>
</evidence>
<dbReference type="Pfam" id="PF05133">
    <property type="entry name" value="SPP1_portal"/>
    <property type="match status" value="1"/>
</dbReference>
<proteinExistence type="predicted"/>
<evidence type="ECO:0000313" key="2">
    <source>
        <dbReference type="Proteomes" id="UP001065549"/>
    </source>
</evidence>
<dbReference type="Proteomes" id="UP001065549">
    <property type="component" value="Unassembled WGS sequence"/>
</dbReference>
<dbReference type="AlphaFoldDB" id="A0A9J6QZM5"/>
<dbReference type="RefSeq" id="WP_269478856.1">
    <property type="nucleotide sequence ID" value="NZ_JAOSHN010000017.1"/>
</dbReference>
<protein>
    <submittedName>
        <fullName evidence="1">Phage portal protein</fullName>
    </submittedName>
</protein>
<sequence>MFERIKGWIKKVVRMFDASKIEEELNVDIAISREMAEGISLWLDMFADNAPWLDDNTRSMGLAADVASEIARLTTLELESEVSGCDYLNEEYQEVLNHIRENCEYGCAGGGLILKPYVDGNHIAVEASKADSFFPIAFNGRKQITDCVFAETKVDGEKTYTRLERHTLEDQTYRITNKAYVSTTKDTADIKTLGEEIELGAVDEWADLEPELEISNIEQCLFGYFKVPLANTTDPNSPLGVSAYSRAVKNIHEADKQWSRILWEFEGGELAVHASVDCFNKDDFGEWILPEGKERLYRTFDHDSARGKAIEVFSPAFRDTSLFNGLNNILKRVEFDCGLAYGTLSDPQNVDKTAEEIKSSKQRSWQMISDTQKALQTALEELLYAMVKIGQIYDLPVTDNYEVSFNWDDSIIVDKKEELASMQVDVASGIIRPELYIMEKYGVTEEEALKMMPKRRELTEDPDDVE</sequence>
<accession>A0A9J6QZM5</accession>
<reference evidence="1" key="1">
    <citation type="submission" date="2022-09" db="EMBL/GenBank/DDBJ databases">
        <title>Culturomic study of gut microbiota in children with autism spectrum disorder.</title>
        <authorList>
            <person name="Efimov B.A."/>
            <person name="Chaplin A.V."/>
            <person name="Sokolova S.R."/>
            <person name="Pikina A.P."/>
            <person name="Korzhanova M."/>
            <person name="Belova V."/>
            <person name="Korostin D."/>
        </authorList>
    </citation>
    <scope>NUCLEOTIDE SEQUENCE</scope>
    <source>
        <strain evidence="1">ASD5510</strain>
    </source>
</reference>
<name>A0A9J6QZM5_9FIRM</name>
<dbReference type="EMBL" id="JAOSHN010000017">
    <property type="protein sequence ID" value="MCU7380936.1"/>
    <property type="molecule type" value="Genomic_DNA"/>
</dbReference>
<organism evidence="1 2">
    <name type="scientific">Hominibacterium faecale</name>
    <dbReference type="NCBI Taxonomy" id="2839743"/>
    <lineage>
        <taxon>Bacteria</taxon>
        <taxon>Bacillati</taxon>
        <taxon>Bacillota</taxon>
        <taxon>Clostridia</taxon>
        <taxon>Peptostreptococcales</taxon>
        <taxon>Anaerovoracaceae</taxon>
        <taxon>Hominibacterium</taxon>
    </lineage>
</organism>
<gene>
    <name evidence="1" type="ORF">OBO34_21715</name>
</gene>